<protein>
    <recommendedName>
        <fullName evidence="3">Lipid-binding serum glycoprotein N-terminal domain-containing protein</fullName>
    </recommendedName>
</protein>
<evidence type="ECO:0000313" key="2">
    <source>
        <dbReference type="EMBL" id="JAV76663.1"/>
    </source>
</evidence>
<organism evidence="2">
    <name type="scientific">Photinus pyralis</name>
    <name type="common">Common eastern firefly</name>
    <name type="synonym">Lampyris pyralis</name>
    <dbReference type="NCBI Taxonomy" id="7054"/>
    <lineage>
        <taxon>Eukaryota</taxon>
        <taxon>Metazoa</taxon>
        <taxon>Ecdysozoa</taxon>
        <taxon>Arthropoda</taxon>
        <taxon>Hexapoda</taxon>
        <taxon>Insecta</taxon>
        <taxon>Pterygota</taxon>
        <taxon>Neoptera</taxon>
        <taxon>Endopterygota</taxon>
        <taxon>Coleoptera</taxon>
        <taxon>Polyphaga</taxon>
        <taxon>Elateriformia</taxon>
        <taxon>Elateroidea</taxon>
        <taxon>Lampyridae</taxon>
        <taxon>Lampyrinae</taxon>
        <taxon>Photinus</taxon>
    </lineage>
</organism>
<proteinExistence type="predicted"/>
<feature type="signal peptide" evidence="1">
    <location>
        <begin position="1"/>
        <end position="18"/>
    </location>
</feature>
<dbReference type="EMBL" id="GEZM01048000">
    <property type="protein sequence ID" value="JAV76663.1"/>
    <property type="molecule type" value="Transcribed_RNA"/>
</dbReference>
<keyword evidence="1" id="KW-0732">Signal</keyword>
<dbReference type="AlphaFoldDB" id="A0A1Y1LSP2"/>
<evidence type="ECO:0008006" key="3">
    <source>
        <dbReference type="Google" id="ProtNLM"/>
    </source>
</evidence>
<name>A0A1Y1LSP2_PHOPY</name>
<accession>A0A1Y1LSP2</accession>
<sequence>MKSFIVFVCLVVRGTTLSVPSPAHSQISNERTELDLSFIKEHFDNFVAFLKQYDPVEIKNQTLFDMFGMYVNVNNLHVEGFSNMVADLSVDIGFPVSTVKLEFGLPEIVAVVERFDCNIPWIFSQGSAGFNLKDGHVSVNIGYDLFGGLKPTQVITSIGSADFKITGIHYDEELSKTVSDAVNHFLNSVVNSPETHNLLGTVVDYIIKGILGFKTNN</sequence>
<feature type="chain" id="PRO_5012824356" description="Lipid-binding serum glycoprotein N-terminal domain-containing protein" evidence="1">
    <location>
        <begin position="19"/>
        <end position="217"/>
    </location>
</feature>
<evidence type="ECO:0000256" key="1">
    <source>
        <dbReference type="SAM" id="SignalP"/>
    </source>
</evidence>
<reference evidence="2" key="1">
    <citation type="journal article" date="2016" name="Sci. Rep.">
        <title>Molecular characterization of firefly nuptial gifts: a multi-omics approach sheds light on postcopulatory sexual selection.</title>
        <authorList>
            <person name="Al-Wathiqui N."/>
            <person name="Fallon T.R."/>
            <person name="South A."/>
            <person name="Weng J.K."/>
            <person name="Lewis S.M."/>
        </authorList>
    </citation>
    <scope>NUCLEOTIDE SEQUENCE</scope>
</reference>